<dbReference type="PIRSF" id="PIRSF001589">
    <property type="entry name" value="Asn_synthetase_glu-h"/>
    <property type="match status" value="1"/>
</dbReference>
<dbReference type="SUPFAM" id="SSF56235">
    <property type="entry name" value="N-terminal nucleophile aminohydrolases (Ntn hydrolases)"/>
    <property type="match status" value="1"/>
</dbReference>
<protein>
    <recommendedName>
        <fullName evidence="3">asparagine synthase (glutamine-hydrolyzing)</fullName>
        <ecNumber evidence="3">6.3.5.4</ecNumber>
    </recommendedName>
</protein>
<evidence type="ECO:0000256" key="2">
    <source>
        <dbReference type="ARBA" id="ARBA00005752"/>
    </source>
</evidence>
<dbReference type="SUPFAM" id="SSF52402">
    <property type="entry name" value="Adenine nucleotide alpha hydrolases-like"/>
    <property type="match status" value="1"/>
</dbReference>
<dbReference type="InterPro" id="IPR006426">
    <property type="entry name" value="Asn_synth_AEB"/>
</dbReference>
<gene>
    <name evidence="10" type="primary">asnB</name>
    <name evidence="10" type="ORF">NE695_09295</name>
</gene>
<keyword evidence="7" id="KW-0315">Glutamine amidotransferase</keyword>
<keyword evidence="4" id="KW-0547">Nucleotide-binding</keyword>
<sequence length="603" mass="67565">MSGIAGFSVYTESLTEEKYLWMALARRMARRISHRGPDDRGAHVSEHCALAHVRLALQDPENGLQPMTVHQGGCAFTIAYDGELWNAAELRRELEAQCFHFHTSSDTEVVLKAYLCYGEACAPRLCGSYAFVVDDSLRRLTFLCRDRFGGRPLFYSLQNDRLAFASELKGLFEYPGLAPEVGREGLCEVLGLDSVRTPGCAVFEHIQEVKPGHTVLFDADGLRDREYFHLEARPHLEEYEETARTLQDLLTEAVACRLDDGGPLCAFLEESPGSELAAAIAAKELGRRGRQLCAYSFELEGFGAPLPPAPAWENSEESRMEELSRALSADHTTLVCAADTLGDCLFEEVIARDLPGIPGRESLLFPFGRLIQKRHRAALCSAGAEELFCSSSWFQSGFDPSRFPWPGMSSLWASLLKPELLQLLRMEEYAAVRLQEALDSCPVLRGEPAHSRQMRELSYLTLTRYLPSLLEREDRCSMANGLELRSPYTDHRLIQYVFNLPWEWKCGPQKNLFTELRKAFLPKDAPKPEGGPQSGPSGPEYGPLLKQRLTYILQDSLQPIQKLLSPEAVKQFLAGPLPSDPLTASALIQVNYWLLHYGIYLKL</sequence>
<dbReference type="CDD" id="cd01991">
    <property type="entry name" value="Asn_synthase_B_C"/>
    <property type="match status" value="1"/>
</dbReference>
<dbReference type="Pfam" id="PF00733">
    <property type="entry name" value="Asn_synthase"/>
    <property type="match status" value="1"/>
</dbReference>
<keyword evidence="5" id="KW-0067">ATP-binding</keyword>
<dbReference type="InterPro" id="IPR051786">
    <property type="entry name" value="ASN_synthetase/amidase"/>
</dbReference>
<dbReference type="NCBIfam" id="TIGR01536">
    <property type="entry name" value="asn_synth_AEB"/>
    <property type="match status" value="1"/>
</dbReference>
<comment type="catalytic activity">
    <reaction evidence="8">
        <text>L-aspartate + L-glutamine + ATP + H2O = L-asparagine + L-glutamate + AMP + diphosphate + H(+)</text>
        <dbReference type="Rhea" id="RHEA:12228"/>
        <dbReference type="ChEBI" id="CHEBI:15377"/>
        <dbReference type="ChEBI" id="CHEBI:15378"/>
        <dbReference type="ChEBI" id="CHEBI:29985"/>
        <dbReference type="ChEBI" id="CHEBI:29991"/>
        <dbReference type="ChEBI" id="CHEBI:30616"/>
        <dbReference type="ChEBI" id="CHEBI:33019"/>
        <dbReference type="ChEBI" id="CHEBI:58048"/>
        <dbReference type="ChEBI" id="CHEBI:58359"/>
        <dbReference type="ChEBI" id="CHEBI:456215"/>
        <dbReference type="EC" id="6.3.5.4"/>
    </reaction>
</comment>
<dbReference type="InterPro" id="IPR017932">
    <property type="entry name" value="GATase_2_dom"/>
</dbReference>
<evidence type="ECO:0000256" key="8">
    <source>
        <dbReference type="ARBA" id="ARBA00048741"/>
    </source>
</evidence>
<comment type="caution">
    <text evidence="10">The sequence shown here is derived from an EMBL/GenBank/DDBJ whole genome shotgun (WGS) entry which is preliminary data.</text>
</comment>
<evidence type="ECO:0000313" key="11">
    <source>
        <dbReference type="Proteomes" id="UP001524473"/>
    </source>
</evidence>
<keyword evidence="11" id="KW-1185">Reference proteome</keyword>
<dbReference type="GeneID" id="90533788"/>
<keyword evidence="10" id="KW-0436">Ligase</keyword>
<name>A0ABT1RZJ7_9FIRM</name>
<accession>A0ABT1RZJ7</accession>
<dbReference type="RefSeq" id="WP_066867175.1">
    <property type="nucleotide sequence ID" value="NZ_CABKVV010000014.1"/>
</dbReference>
<proteinExistence type="inferred from homology"/>
<dbReference type="CDD" id="cd00712">
    <property type="entry name" value="AsnB"/>
    <property type="match status" value="1"/>
</dbReference>
<dbReference type="PANTHER" id="PTHR43284">
    <property type="entry name" value="ASPARAGINE SYNTHETASE (GLUTAMINE-HYDROLYZING)"/>
    <property type="match status" value="1"/>
</dbReference>
<dbReference type="InterPro" id="IPR001962">
    <property type="entry name" value="Asn_synthase"/>
</dbReference>
<evidence type="ECO:0000256" key="6">
    <source>
        <dbReference type="ARBA" id="ARBA00022888"/>
    </source>
</evidence>
<reference evidence="10 11" key="1">
    <citation type="submission" date="2022-06" db="EMBL/GenBank/DDBJ databases">
        <title>Isolation of gut microbiota from human fecal samples.</title>
        <authorList>
            <person name="Pamer E.G."/>
            <person name="Barat B."/>
            <person name="Waligurski E."/>
            <person name="Medina S."/>
            <person name="Paddock L."/>
            <person name="Mostad J."/>
        </authorList>
    </citation>
    <scope>NUCLEOTIDE SEQUENCE [LARGE SCALE GENOMIC DNA]</scope>
    <source>
        <strain evidence="10 11">DFI.9.73</strain>
    </source>
</reference>
<dbReference type="InterPro" id="IPR014729">
    <property type="entry name" value="Rossmann-like_a/b/a_fold"/>
</dbReference>
<dbReference type="Gene3D" id="3.60.20.10">
    <property type="entry name" value="Glutamine Phosphoribosylpyrophosphate, subunit 1, domain 1"/>
    <property type="match status" value="1"/>
</dbReference>
<dbReference type="Pfam" id="PF13537">
    <property type="entry name" value="GATase_7"/>
    <property type="match status" value="1"/>
</dbReference>
<evidence type="ECO:0000256" key="3">
    <source>
        <dbReference type="ARBA" id="ARBA00012737"/>
    </source>
</evidence>
<dbReference type="EMBL" id="JANFZH010000019">
    <property type="protein sequence ID" value="MCQ4840108.1"/>
    <property type="molecule type" value="Genomic_DNA"/>
</dbReference>
<dbReference type="GO" id="GO:0004066">
    <property type="term" value="F:asparagine synthase (glutamine-hydrolyzing) activity"/>
    <property type="evidence" value="ECO:0007669"/>
    <property type="project" value="UniProtKB-EC"/>
</dbReference>
<dbReference type="PROSITE" id="PS51278">
    <property type="entry name" value="GATASE_TYPE_2"/>
    <property type="match status" value="1"/>
</dbReference>
<keyword evidence="6" id="KW-0061">Asparagine biosynthesis</keyword>
<dbReference type="Proteomes" id="UP001524473">
    <property type="component" value="Unassembled WGS sequence"/>
</dbReference>
<evidence type="ECO:0000256" key="5">
    <source>
        <dbReference type="ARBA" id="ARBA00022840"/>
    </source>
</evidence>
<evidence type="ECO:0000256" key="4">
    <source>
        <dbReference type="ARBA" id="ARBA00022741"/>
    </source>
</evidence>
<evidence type="ECO:0000259" key="9">
    <source>
        <dbReference type="PROSITE" id="PS51278"/>
    </source>
</evidence>
<dbReference type="InterPro" id="IPR033738">
    <property type="entry name" value="AsnB_N"/>
</dbReference>
<dbReference type="Gene3D" id="3.40.50.620">
    <property type="entry name" value="HUPs"/>
    <property type="match status" value="1"/>
</dbReference>
<evidence type="ECO:0000256" key="1">
    <source>
        <dbReference type="ARBA" id="ARBA00005187"/>
    </source>
</evidence>
<feature type="domain" description="Glutamine amidotransferase type-2" evidence="9">
    <location>
        <begin position="2"/>
        <end position="220"/>
    </location>
</feature>
<evidence type="ECO:0000256" key="7">
    <source>
        <dbReference type="ARBA" id="ARBA00022962"/>
    </source>
</evidence>
<dbReference type="PANTHER" id="PTHR43284:SF1">
    <property type="entry name" value="ASPARAGINE SYNTHETASE"/>
    <property type="match status" value="1"/>
</dbReference>
<dbReference type="EC" id="6.3.5.4" evidence="3"/>
<keyword evidence="6" id="KW-0028">Amino-acid biosynthesis</keyword>
<organism evidence="10 11">
    <name type="scientific">Neglectibacter timonensis</name>
    <dbReference type="NCBI Taxonomy" id="1776382"/>
    <lineage>
        <taxon>Bacteria</taxon>
        <taxon>Bacillati</taxon>
        <taxon>Bacillota</taxon>
        <taxon>Clostridia</taxon>
        <taxon>Eubacteriales</taxon>
        <taxon>Oscillospiraceae</taxon>
        <taxon>Neglectibacter</taxon>
    </lineage>
</organism>
<evidence type="ECO:0000313" key="10">
    <source>
        <dbReference type="EMBL" id="MCQ4840108.1"/>
    </source>
</evidence>
<dbReference type="InterPro" id="IPR029055">
    <property type="entry name" value="Ntn_hydrolases_N"/>
</dbReference>
<comment type="similarity">
    <text evidence="2">Belongs to the asparagine synthetase family.</text>
</comment>
<comment type="pathway">
    <text evidence="1">Amino-acid biosynthesis; L-asparagine biosynthesis; L-asparagine from L-aspartate (L-Gln route): step 1/1.</text>
</comment>